<keyword evidence="3 6" id="KW-1133">Transmembrane helix</keyword>
<feature type="compositionally biased region" description="Basic and acidic residues" evidence="5">
    <location>
        <begin position="194"/>
        <end position="209"/>
    </location>
</feature>
<evidence type="ECO:0000256" key="3">
    <source>
        <dbReference type="ARBA" id="ARBA00022989"/>
    </source>
</evidence>
<dbReference type="PANTHER" id="PTHR45902:SF3">
    <property type="entry name" value="G-PROTEIN COUPLED RECEPTORS FAMILY 2 PROFILE 2 DOMAIN-CONTAINING PROTEIN"/>
    <property type="match status" value="1"/>
</dbReference>
<evidence type="ECO:0000256" key="6">
    <source>
        <dbReference type="SAM" id="Phobius"/>
    </source>
</evidence>
<dbReference type="InterPro" id="IPR000832">
    <property type="entry name" value="GPCR_2_secretin-like"/>
</dbReference>
<reference evidence="7 8" key="1">
    <citation type="journal article" date="2019" name="PLoS Biol.">
        <title>Sex chromosomes control vertical transmission of feminizing Wolbachia symbionts in an isopod.</title>
        <authorList>
            <person name="Becking T."/>
            <person name="Chebbi M.A."/>
            <person name="Giraud I."/>
            <person name="Moumen B."/>
            <person name="Laverre T."/>
            <person name="Caubet Y."/>
            <person name="Peccoud J."/>
            <person name="Gilbert C."/>
            <person name="Cordaux R."/>
        </authorList>
    </citation>
    <scope>NUCLEOTIDE SEQUENCE [LARGE SCALE GENOMIC DNA]</scope>
    <source>
        <strain evidence="7">ANa2</strain>
        <tissue evidence="7">Whole body excluding digestive tract and cuticle</tissue>
    </source>
</reference>
<comment type="caution">
    <text evidence="7">The sequence shown here is derived from an EMBL/GenBank/DDBJ whole genome shotgun (WGS) entry which is preliminary data.</text>
</comment>
<feature type="transmembrane region" description="Helical" evidence="6">
    <location>
        <begin position="34"/>
        <end position="63"/>
    </location>
</feature>
<feature type="transmembrane region" description="Helical" evidence="6">
    <location>
        <begin position="109"/>
        <end position="129"/>
    </location>
</feature>
<dbReference type="Proteomes" id="UP000326759">
    <property type="component" value="Unassembled WGS sequence"/>
</dbReference>
<dbReference type="EMBL" id="SEYY01021802">
    <property type="protein sequence ID" value="KAB7496046.1"/>
    <property type="molecule type" value="Genomic_DNA"/>
</dbReference>
<evidence type="ECO:0000256" key="5">
    <source>
        <dbReference type="SAM" id="MobiDB-lite"/>
    </source>
</evidence>
<dbReference type="Gene3D" id="1.20.1070.10">
    <property type="entry name" value="Rhodopsin 7-helix transmembrane proteins"/>
    <property type="match status" value="1"/>
</dbReference>
<comment type="subcellular location">
    <subcellularLocation>
        <location evidence="1">Membrane</location>
        <topology evidence="1">Multi-pass membrane protein</topology>
    </subcellularLocation>
</comment>
<dbReference type="GO" id="GO:0004930">
    <property type="term" value="F:G protein-coupled receptor activity"/>
    <property type="evidence" value="ECO:0007669"/>
    <property type="project" value="InterPro"/>
</dbReference>
<dbReference type="OrthoDB" id="6134459at2759"/>
<name>A0A5N5SPT2_9CRUS</name>
<evidence type="ECO:0000256" key="1">
    <source>
        <dbReference type="ARBA" id="ARBA00004141"/>
    </source>
</evidence>
<keyword evidence="8" id="KW-1185">Reference proteome</keyword>
<dbReference type="InterPro" id="IPR053231">
    <property type="entry name" value="GPCR_LN-TM7"/>
</dbReference>
<sequence length="285" mass="32337">MASLTLDLAGKNLKYKPDYAGFDEAELCWINNKYGLLCFFLLPIAIIMTENVILFTITSYLIYSQSKETRFARIKSQSMKIGNEQNLSAEEDKIKKQVNNSNKIRFVSYLKLGILQGLTWVFGFLASYVDSQVCWMIFTILNGLQGATIVLSFDLKKWIFVSLCEKLPFSSLGLKFSKSSKEMQCENDLANGESDGKEVKENEKKPYKKRNENVLNKAKDSVIRSAFLNKTSLKFRSYNGSSNENISSDSSVINSKSCDQNSENPKHKQVTFLKILIYKVNGSFS</sequence>
<accession>A0A5N5SPT2</accession>
<evidence type="ECO:0000256" key="4">
    <source>
        <dbReference type="ARBA" id="ARBA00023136"/>
    </source>
</evidence>
<keyword evidence="2 6" id="KW-0812">Transmembrane</keyword>
<organism evidence="7 8">
    <name type="scientific">Armadillidium nasatum</name>
    <dbReference type="NCBI Taxonomy" id="96803"/>
    <lineage>
        <taxon>Eukaryota</taxon>
        <taxon>Metazoa</taxon>
        <taxon>Ecdysozoa</taxon>
        <taxon>Arthropoda</taxon>
        <taxon>Crustacea</taxon>
        <taxon>Multicrustacea</taxon>
        <taxon>Malacostraca</taxon>
        <taxon>Eumalacostraca</taxon>
        <taxon>Peracarida</taxon>
        <taxon>Isopoda</taxon>
        <taxon>Oniscidea</taxon>
        <taxon>Crinocheta</taxon>
        <taxon>Armadillidiidae</taxon>
        <taxon>Armadillidium</taxon>
    </lineage>
</organism>
<dbReference type="AlphaFoldDB" id="A0A5N5SPT2"/>
<feature type="transmembrane region" description="Helical" evidence="6">
    <location>
        <begin position="135"/>
        <end position="153"/>
    </location>
</feature>
<dbReference type="PANTHER" id="PTHR45902">
    <property type="entry name" value="LATROPHILIN RECEPTOR-LIKE PROTEIN A"/>
    <property type="match status" value="1"/>
</dbReference>
<feature type="compositionally biased region" description="Low complexity" evidence="5">
    <location>
        <begin position="242"/>
        <end position="257"/>
    </location>
</feature>
<keyword evidence="4 6" id="KW-0472">Membrane</keyword>
<feature type="region of interest" description="Disordered" evidence="5">
    <location>
        <begin position="188"/>
        <end position="209"/>
    </location>
</feature>
<dbReference type="GO" id="GO:0016020">
    <property type="term" value="C:membrane"/>
    <property type="evidence" value="ECO:0007669"/>
    <property type="project" value="UniProtKB-SubCell"/>
</dbReference>
<dbReference type="Pfam" id="PF00002">
    <property type="entry name" value="7tm_2"/>
    <property type="match status" value="1"/>
</dbReference>
<gene>
    <name evidence="7" type="ORF">Anas_10722</name>
</gene>
<evidence type="ECO:0000256" key="2">
    <source>
        <dbReference type="ARBA" id="ARBA00022692"/>
    </source>
</evidence>
<evidence type="ECO:0000313" key="7">
    <source>
        <dbReference type="EMBL" id="KAB7496046.1"/>
    </source>
</evidence>
<feature type="region of interest" description="Disordered" evidence="5">
    <location>
        <begin position="242"/>
        <end position="264"/>
    </location>
</feature>
<evidence type="ECO:0008006" key="9">
    <source>
        <dbReference type="Google" id="ProtNLM"/>
    </source>
</evidence>
<proteinExistence type="predicted"/>
<evidence type="ECO:0000313" key="8">
    <source>
        <dbReference type="Proteomes" id="UP000326759"/>
    </source>
</evidence>
<protein>
    <recommendedName>
        <fullName evidence="9">G-protein coupled receptors family 2 profile 2 domain-containing protein</fullName>
    </recommendedName>
</protein>